<organism evidence="3 4">
    <name type="scientific">Pyronema omphalodes (strain CBS 100304)</name>
    <name type="common">Pyronema confluens</name>
    <dbReference type="NCBI Taxonomy" id="1076935"/>
    <lineage>
        <taxon>Eukaryota</taxon>
        <taxon>Fungi</taxon>
        <taxon>Dikarya</taxon>
        <taxon>Ascomycota</taxon>
        <taxon>Pezizomycotina</taxon>
        <taxon>Pezizomycetes</taxon>
        <taxon>Pezizales</taxon>
        <taxon>Pyronemataceae</taxon>
        <taxon>Pyronema</taxon>
    </lineage>
</organism>
<keyword evidence="2" id="KW-0732">Signal</keyword>
<name>U4L0L9_PYROM</name>
<gene>
    <name evidence="3" type="ORF">PCON_07332</name>
</gene>
<accession>U4L0L9</accession>
<evidence type="ECO:0000256" key="1">
    <source>
        <dbReference type="SAM" id="Phobius"/>
    </source>
</evidence>
<keyword evidence="4" id="KW-1185">Reference proteome</keyword>
<evidence type="ECO:0000313" key="3">
    <source>
        <dbReference type="EMBL" id="CCX07743.1"/>
    </source>
</evidence>
<keyword evidence="1" id="KW-0472">Membrane</keyword>
<evidence type="ECO:0000313" key="4">
    <source>
        <dbReference type="Proteomes" id="UP000018144"/>
    </source>
</evidence>
<proteinExistence type="predicted"/>
<feature type="signal peptide" evidence="2">
    <location>
        <begin position="1"/>
        <end position="29"/>
    </location>
</feature>
<sequence>MQQSYSTNQSLPAVLLLLLLGLFTTSAAALDSISKVECDTLIAFGCIAFAVVVFAGGFHYFRRHRKQSAARCEEEERERERRAEEVAMMAKQMCSRCGKVLSGDWCIPRKKVAKLRTVIPKELGGQEYKESCAGPLTLDLGDLGLAKEGSPMMMNWSDIWKRGKADDQDMEKGLLVRGSGNE</sequence>
<dbReference type="Proteomes" id="UP000018144">
    <property type="component" value="Unassembled WGS sequence"/>
</dbReference>
<feature type="transmembrane region" description="Helical" evidence="1">
    <location>
        <begin position="39"/>
        <end position="61"/>
    </location>
</feature>
<feature type="chain" id="PRO_5004651565" evidence="2">
    <location>
        <begin position="30"/>
        <end position="182"/>
    </location>
</feature>
<dbReference type="AlphaFoldDB" id="U4L0L9"/>
<evidence type="ECO:0000256" key="2">
    <source>
        <dbReference type="SAM" id="SignalP"/>
    </source>
</evidence>
<dbReference type="EMBL" id="HF935369">
    <property type="protein sequence ID" value="CCX07743.1"/>
    <property type="molecule type" value="Genomic_DNA"/>
</dbReference>
<keyword evidence="1" id="KW-0812">Transmembrane</keyword>
<protein>
    <submittedName>
        <fullName evidence="3">Uncharacterized protein</fullName>
    </submittedName>
</protein>
<keyword evidence="1" id="KW-1133">Transmembrane helix</keyword>
<reference evidence="3 4" key="1">
    <citation type="journal article" date="2013" name="PLoS Genet.">
        <title>The genome and development-dependent transcriptomes of Pyronema confluens: a window into fungal evolution.</title>
        <authorList>
            <person name="Traeger S."/>
            <person name="Altegoer F."/>
            <person name="Freitag M."/>
            <person name="Gabaldon T."/>
            <person name="Kempken F."/>
            <person name="Kumar A."/>
            <person name="Marcet-Houben M."/>
            <person name="Poggeler S."/>
            <person name="Stajich J.E."/>
            <person name="Nowrousian M."/>
        </authorList>
    </citation>
    <scope>NUCLEOTIDE SEQUENCE [LARGE SCALE GENOMIC DNA]</scope>
    <source>
        <strain evidence="4">CBS 100304</strain>
        <tissue evidence="3">Vegetative mycelium</tissue>
    </source>
</reference>